<sequence length="158" mass="16691">MASPLTLLMPVVPGTSLQAIAATLAEYQPKLHEALTSIGTVHYARTLLLDRSAANLQPTGQAGDNYVIAVITEYDGNFDAYINDFVAQVGTVFDALLQFVVGGKALTPVANNVAAFQAFVTKNDASQQPPNNGDGTQNDNGLYQAYPYTVQTILAALG</sequence>
<proteinExistence type="predicted"/>
<dbReference type="RefSeq" id="WP_052370227.1">
    <property type="nucleotide sequence ID" value="NZ_CP109905.1"/>
</dbReference>
<protein>
    <submittedName>
        <fullName evidence="1">Uncharacterized protein</fullName>
    </submittedName>
</protein>
<organism evidence="1 2">
    <name type="scientific">Chromobacterium haemolyticum</name>
    <dbReference type="NCBI Taxonomy" id="394935"/>
    <lineage>
        <taxon>Bacteria</taxon>
        <taxon>Pseudomonadati</taxon>
        <taxon>Pseudomonadota</taxon>
        <taxon>Betaproteobacteria</taxon>
        <taxon>Neisseriales</taxon>
        <taxon>Chromobacteriaceae</taxon>
        <taxon>Chromobacterium</taxon>
    </lineage>
</organism>
<reference evidence="1 2" key="1">
    <citation type="submission" date="2017-02" db="EMBL/GenBank/DDBJ databases">
        <title>Chromobacterium haemolyticum H5244.</title>
        <authorList>
            <person name="Gulvik C.A."/>
        </authorList>
    </citation>
    <scope>NUCLEOTIDE SEQUENCE [LARGE SCALE GENOMIC DNA]</scope>
    <source>
        <strain evidence="1 2">H5244</strain>
    </source>
</reference>
<evidence type="ECO:0000313" key="2">
    <source>
        <dbReference type="Proteomes" id="UP000192721"/>
    </source>
</evidence>
<gene>
    <name evidence="1" type="ORF">B0T45_20585</name>
</gene>
<evidence type="ECO:0000313" key="1">
    <source>
        <dbReference type="EMBL" id="OQS33214.1"/>
    </source>
</evidence>
<dbReference type="Proteomes" id="UP000192721">
    <property type="component" value="Unassembled WGS sequence"/>
</dbReference>
<name>A0A1W0CEP0_9NEIS</name>
<comment type="caution">
    <text evidence="1">The sequence shown here is derived from an EMBL/GenBank/DDBJ whole genome shotgun (WGS) entry which is preliminary data.</text>
</comment>
<accession>A0A1W0CEP0</accession>
<dbReference type="EMBL" id="MUKV01000040">
    <property type="protein sequence ID" value="OQS33214.1"/>
    <property type="molecule type" value="Genomic_DNA"/>
</dbReference>
<dbReference type="AlphaFoldDB" id="A0A1W0CEP0"/>